<gene>
    <name evidence="12" type="ORF">AVL55_03770</name>
</gene>
<dbReference type="InterPro" id="IPR029063">
    <property type="entry name" value="SAM-dependent_MTases_sf"/>
</dbReference>
<dbReference type="GO" id="GO:0008170">
    <property type="term" value="F:N-methyltransferase activity"/>
    <property type="evidence" value="ECO:0007669"/>
    <property type="project" value="InterPro"/>
</dbReference>
<dbReference type="GO" id="GO:0003677">
    <property type="term" value="F:DNA binding"/>
    <property type="evidence" value="ECO:0007669"/>
    <property type="project" value="InterPro"/>
</dbReference>
<dbReference type="SUPFAM" id="SSF53335">
    <property type="entry name" value="S-adenosyl-L-methionine-dependent methyltransferases"/>
    <property type="match status" value="1"/>
</dbReference>
<dbReference type="InterPro" id="IPR003356">
    <property type="entry name" value="DNA_methylase_A-5"/>
</dbReference>
<keyword evidence="12" id="KW-0378">Hydrolase</keyword>
<dbReference type="GO" id="GO:0032259">
    <property type="term" value="P:methylation"/>
    <property type="evidence" value="ECO:0007669"/>
    <property type="project" value="UniProtKB-KW"/>
</dbReference>
<sequence length="854" mass="96298">MKQKLTLSKLENLLFKACDILRGKMDASEYKEYIFGMLFLKRMSDQFEADKAAIRARLEKEGKSEAAIEKLISLPSQFDYFVPKAASWSTIKHVKKNVGTELNKALAALEDANIKKGLEDVLKHINFNKKVGKKPMEDKVLIDFIQHFDQKDFTLTNECFEFPDLLGAAYEYLIKFFADSAGKKGGEFYTPSEVVRLLVELLQPGEGMEIYDPTVGSGGMLIQSKKYVEETGGDVNKIDLFGQEDSGTTWSICKMNMILHGVGGANIQNEDTLAKPQHIDANGEIRTYSRVIANPPFSQNYSRDGMTHQSRFHTWLPEGGKKADFMFVQHMLASLKQDGKMAVVMPHGVLFRGGEEKTCRQKFIEEGILEAVIGLPQGLFYGTGIPACVLVFNKANAANRKHVVFINADREYKEGKNQNSLRPEDIEKITHVYESLTSDTDNKVEKYARAVPISELEQEEFNLNIRRYVDNSPAPEPHDVKAHLNGGVPADEVNSLESHWQNYAKLKEALFTSGHPKQKDGEYYSFAPAIESKADIKTTIENHPQLIAKHDAFYGQLDNWWNTHFVPQFHKLGDETLGSKGVFALRRDALNSIVSTLLSENLLTIYQVRGAMANNFKQHEADLKSIANSGWNAELIPDEEILESQFPEVLANLKKDAARIAELEALFAAVNESTEDESDETEEESESGVLPKAQVKALKDAKKENNGQLRDLKKELKFAKKEDPARALQLEASIEKLSSANVDIDAKLEQHTALEKELKELKAGIKEADKKKEELVDAAREKITPEEAKALIEARFKQQMRDSYAHYLRQLVTQLIKAVENLHSKYSITVKDILTERDQQANLLNRFLVELGYE</sequence>
<feature type="compositionally biased region" description="Acidic residues" evidence="9">
    <location>
        <begin position="673"/>
        <end position="686"/>
    </location>
</feature>
<proteinExistence type="inferred from homology"/>
<keyword evidence="5" id="KW-0949">S-adenosyl-L-methionine</keyword>
<evidence type="ECO:0000256" key="1">
    <source>
        <dbReference type="ARBA" id="ARBA00006594"/>
    </source>
</evidence>
<keyword evidence="12" id="KW-0540">Nuclease</keyword>
<dbReference type="PANTHER" id="PTHR42933">
    <property type="entry name" value="SLR6095 PROTEIN"/>
    <property type="match status" value="1"/>
</dbReference>
<comment type="similarity">
    <text evidence="1">Belongs to the N(4)/N(6)-methyltransferase family.</text>
</comment>
<keyword evidence="12" id="KW-0255">Endonuclease</keyword>
<dbReference type="Gene3D" id="1.20.1260.30">
    <property type="match status" value="1"/>
</dbReference>
<dbReference type="Pfam" id="PF02384">
    <property type="entry name" value="N6_Mtase"/>
    <property type="match status" value="1"/>
</dbReference>
<feature type="domain" description="DNA methylase adenine-specific" evidence="10">
    <location>
        <begin position="164"/>
        <end position="472"/>
    </location>
</feature>
<evidence type="ECO:0000256" key="5">
    <source>
        <dbReference type="ARBA" id="ARBA00022691"/>
    </source>
</evidence>
<dbReference type="RefSeq" id="WP_061094289.1">
    <property type="nucleotide sequence ID" value="NZ_CP014323.1"/>
</dbReference>
<accession>A0A126PWF0</accession>
<evidence type="ECO:0000313" key="13">
    <source>
        <dbReference type="Proteomes" id="UP000063991"/>
    </source>
</evidence>
<name>A0A126PWF0_ALTMA</name>
<dbReference type="GO" id="GO:0009007">
    <property type="term" value="F:site-specific DNA-methyltransferase (adenine-specific) activity"/>
    <property type="evidence" value="ECO:0007669"/>
    <property type="project" value="UniProtKB-EC"/>
</dbReference>
<keyword evidence="3" id="KW-0489">Methyltransferase</keyword>
<feature type="coiled-coil region" evidence="8">
    <location>
        <begin position="695"/>
        <end position="778"/>
    </location>
</feature>
<evidence type="ECO:0000259" key="11">
    <source>
        <dbReference type="Pfam" id="PF12161"/>
    </source>
</evidence>
<keyword evidence="6" id="KW-0680">Restriction system</keyword>
<evidence type="ECO:0000259" key="10">
    <source>
        <dbReference type="Pfam" id="PF02384"/>
    </source>
</evidence>
<dbReference type="InterPro" id="IPR038333">
    <property type="entry name" value="T1MK-like_N_sf"/>
</dbReference>
<dbReference type="Pfam" id="PF12161">
    <property type="entry name" value="HsdM_N"/>
    <property type="match status" value="1"/>
</dbReference>
<dbReference type="AlphaFoldDB" id="A0A126PWF0"/>
<keyword evidence="8" id="KW-0175">Coiled coil</keyword>
<organism evidence="12 13">
    <name type="scientific">Alteromonas macleodii</name>
    <name type="common">Pseudoalteromonas macleodii</name>
    <dbReference type="NCBI Taxonomy" id="28108"/>
    <lineage>
        <taxon>Bacteria</taxon>
        <taxon>Pseudomonadati</taxon>
        <taxon>Pseudomonadota</taxon>
        <taxon>Gammaproteobacteria</taxon>
        <taxon>Alteromonadales</taxon>
        <taxon>Alteromonadaceae</taxon>
        <taxon>Alteromonas/Salinimonas group</taxon>
        <taxon>Alteromonas</taxon>
    </lineage>
</organism>
<dbReference type="GO" id="GO:0004519">
    <property type="term" value="F:endonuclease activity"/>
    <property type="evidence" value="ECO:0007669"/>
    <property type="project" value="UniProtKB-KW"/>
</dbReference>
<evidence type="ECO:0000313" key="12">
    <source>
        <dbReference type="EMBL" id="AMJ97356.1"/>
    </source>
</evidence>
<evidence type="ECO:0000256" key="7">
    <source>
        <dbReference type="ARBA" id="ARBA00047942"/>
    </source>
</evidence>
<protein>
    <recommendedName>
        <fullName evidence="2">site-specific DNA-methyltransferase (adenine-specific)</fullName>
        <ecNumber evidence="2">2.1.1.72</ecNumber>
    </recommendedName>
</protein>
<dbReference type="EC" id="2.1.1.72" evidence="2"/>
<dbReference type="OrthoDB" id="9784823at2"/>
<keyword evidence="4" id="KW-0808">Transferase</keyword>
<dbReference type="PRINTS" id="PR00507">
    <property type="entry name" value="N12N6MTFRASE"/>
</dbReference>
<dbReference type="Gene3D" id="3.40.50.150">
    <property type="entry name" value="Vaccinia Virus protein VP39"/>
    <property type="match status" value="1"/>
</dbReference>
<evidence type="ECO:0000256" key="4">
    <source>
        <dbReference type="ARBA" id="ARBA00022679"/>
    </source>
</evidence>
<feature type="region of interest" description="Disordered" evidence="9">
    <location>
        <begin position="671"/>
        <end position="692"/>
    </location>
</feature>
<dbReference type="InterPro" id="IPR051537">
    <property type="entry name" value="DNA_Adenine_Mtase"/>
</dbReference>
<dbReference type="PANTHER" id="PTHR42933:SF3">
    <property type="entry name" value="TYPE I RESTRICTION ENZYME MJAVIII METHYLASE SUBUNIT"/>
    <property type="match status" value="1"/>
</dbReference>
<evidence type="ECO:0000256" key="9">
    <source>
        <dbReference type="SAM" id="MobiDB-lite"/>
    </source>
</evidence>
<reference evidence="12 13" key="1">
    <citation type="submission" date="2015-12" db="EMBL/GenBank/DDBJ databases">
        <authorList>
            <person name="Shamseldin A."/>
            <person name="Moawad H."/>
            <person name="Abd El-Rahim W.M."/>
            <person name="Sadowsky M.J."/>
        </authorList>
    </citation>
    <scope>NUCLEOTIDE SEQUENCE [LARGE SCALE GENOMIC DNA]</scope>
    <source>
        <strain evidence="12 13">D7</strain>
    </source>
</reference>
<feature type="domain" description="N6 adenine-specific DNA methyltransferase N-terminal" evidence="11">
    <location>
        <begin position="10"/>
        <end position="148"/>
    </location>
</feature>
<dbReference type="InterPro" id="IPR022749">
    <property type="entry name" value="D12N6_MeTrfase_N"/>
</dbReference>
<dbReference type="Proteomes" id="UP000063991">
    <property type="component" value="Chromosome"/>
</dbReference>
<dbReference type="REBASE" id="140540">
    <property type="entry name" value="M.AmaD7ORF3770P"/>
</dbReference>
<evidence type="ECO:0000256" key="8">
    <source>
        <dbReference type="SAM" id="Coils"/>
    </source>
</evidence>
<dbReference type="EMBL" id="CP014323">
    <property type="protein sequence ID" value="AMJ97356.1"/>
    <property type="molecule type" value="Genomic_DNA"/>
</dbReference>
<dbReference type="GO" id="GO:0009307">
    <property type="term" value="P:DNA restriction-modification system"/>
    <property type="evidence" value="ECO:0007669"/>
    <property type="project" value="UniProtKB-KW"/>
</dbReference>
<evidence type="ECO:0000256" key="2">
    <source>
        <dbReference type="ARBA" id="ARBA00011900"/>
    </source>
</evidence>
<evidence type="ECO:0000256" key="3">
    <source>
        <dbReference type="ARBA" id="ARBA00022603"/>
    </source>
</evidence>
<evidence type="ECO:0000256" key="6">
    <source>
        <dbReference type="ARBA" id="ARBA00022747"/>
    </source>
</evidence>
<comment type="catalytic activity">
    <reaction evidence="7">
        <text>a 2'-deoxyadenosine in DNA + S-adenosyl-L-methionine = an N(6)-methyl-2'-deoxyadenosine in DNA + S-adenosyl-L-homocysteine + H(+)</text>
        <dbReference type="Rhea" id="RHEA:15197"/>
        <dbReference type="Rhea" id="RHEA-COMP:12418"/>
        <dbReference type="Rhea" id="RHEA-COMP:12419"/>
        <dbReference type="ChEBI" id="CHEBI:15378"/>
        <dbReference type="ChEBI" id="CHEBI:57856"/>
        <dbReference type="ChEBI" id="CHEBI:59789"/>
        <dbReference type="ChEBI" id="CHEBI:90615"/>
        <dbReference type="ChEBI" id="CHEBI:90616"/>
        <dbReference type="EC" id="2.1.1.72"/>
    </reaction>
</comment>